<feature type="transmembrane region" description="Helical" evidence="1">
    <location>
        <begin position="9"/>
        <end position="37"/>
    </location>
</feature>
<dbReference type="Proteomes" id="UP000001901">
    <property type="component" value="Chromosome"/>
</dbReference>
<gene>
    <name evidence="3" type="ordered locus">Arcpr_1072</name>
</gene>
<evidence type="ECO:0000256" key="1">
    <source>
        <dbReference type="SAM" id="Phobius"/>
    </source>
</evidence>
<evidence type="ECO:0000313" key="3">
    <source>
        <dbReference type="EMBL" id="ADB58131.1"/>
    </source>
</evidence>
<dbReference type="KEGG" id="apo:Arcpr_1072"/>
<dbReference type="HOGENOM" id="CLU_2581190_0_0_2"/>
<sequence length="80" mass="8878">MLETVRKALIVLTIIVLAVAVFGLYLSLNAIIDIFIGYKYAPIYKALMNLAVVILAIYVLKLLLENEHRPKNSEGSSGEE</sequence>
<dbReference type="eggNOG" id="arCOG03925">
    <property type="taxonomic scope" value="Archaea"/>
</dbReference>
<dbReference type="GeneID" id="8739749"/>
<organism evidence="3 4">
    <name type="scientific">Archaeoglobus profundus (strain DSM 5631 / JCM 9629 / NBRC 100127 / Av18)</name>
    <dbReference type="NCBI Taxonomy" id="572546"/>
    <lineage>
        <taxon>Archaea</taxon>
        <taxon>Methanobacteriati</taxon>
        <taxon>Methanobacteriota</taxon>
        <taxon>Archaeoglobi</taxon>
        <taxon>Archaeoglobales</taxon>
        <taxon>Archaeoglobaceae</taxon>
        <taxon>Archaeoglobus</taxon>
    </lineage>
</organism>
<dbReference type="RefSeq" id="WP_012940467.1">
    <property type="nucleotide sequence ID" value="NC_013741.1"/>
</dbReference>
<reference evidence="3 4" key="1">
    <citation type="journal article" date="2010" name="Stand. Genomic Sci.">
        <title>Complete genome sequence of Archaeoglobus profundus type strain (AV18).</title>
        <authorList>
            <person name="von Jan M."/>
            <person name="Lapidus A."/>
            <person name="Del Rio T.G."/>
            <person name="Copeland A."/>
            <person name="Tice H."/>
            <person name="Cheng J.F."/>
            <person name="Lucas S."/>
            <person name="Chen F."/>
            <person name="Nolan M."/>
            <person name="Goodwin L."/>
            <person name="Han C."/>
            <person name="Pitluck S."/>
            <person name="Liolios K."/>
            <person name="Ivanova N."/>
            <person name="Mavromatis K."/>
            <person name="Ovchinnikova G."/>
            <person name="Chertkov O."/>
            <person name="Pati A."/>
            <person name="Chen A."/>
            <person name="Palaniappan K."/>
            <person name="Land M."/>
            <person name="Hauser L."/>
            <person name="Chang Y.J."/>
            <person name="Jeffries C.D."/>
            <person name="Saunders E."/>
            <person name="Brettin T."/>
            <person name="Detter J.C."/>
            <person name="Chain P."/>
            <person name="Eichinger K."/>
            <person name="Huber H."/>
            <person name="Spring S."/>
            <person name="Rohde M."/>
            <person name="Goker M."/>
            <person name="Wirth R."/>
            <person name="Woyke T."/>
            <person name="Bristow J."/>
            <person name="Eisen J.A."/>
            <person name="Markowitz V."/>
            <person name="Hugenholtz P."/>
            <person name="Kyrpides N.C."/>
            <person name="Klenk H.P."/>
        </authorList>
    </citation>
    <scope>NUCLEOTIDE SEQUENCE [LARGE SCALE GENOMIC DNA]</scope>
    <source>
        <strain evidence="4">DSM 5631 / JCM 9629 / NBRC 100127 / Av18</strain>
    </source>
</reference>
<feature type="transmembrane region" description="Helical" evidence="1">
    <location>
        <begin position="43"/>
        <end position="64"/>
    </location>
</feature>
<dbReference type="Pfam" id="PF26256">
    <property type="entry name" value="DUF8060"/>
    <property type="match status" value="1"/>
</dbReference>
<protein>
    <recommendedName>
        <fullName evidence="2">DUF8060 domain-containing protein</fullName>
    </recommendedName>
</protein>
<proteinExistence type="predicted"/>
<accession>D2RDD7</accession>
<keyword evidence="1" id="KW-0472">Membrane</keyword>
<dbReference type="STRING" id="572546.Arcpr_1072"/>
<dbReference type="EMBL" id="CP001857">
    <property type="protein sequence ID" value="ADB58131.1"/>
    <property type="molecule type" value="Genomic_DNA"/>
</dbReference>
<keyword evidence="4" id="KW-1185">Reference proteome</keyword>
<keyword evidence="1" id="KW-1133">Transmembrane helix</keyword>
<feature type="domain" description="DUF8060" evidence="2">
    <location>
        <begin position="5"/>
        <end position="64"/>
    </location>
</feature>
<name>D2RDD7_ARCPA</name>
<dbReference type="InterPro" id="IPR058373">
    <property type="entry name" value="DUF8060"/>
</dbReference>
<keyword evidence="1" id="KW-0812">Transmembrane</keyword>
<evidence type="ECO:0000259" key="2">
    <source>
        <dbReference type="Pfam" id="PF26256"/>
    </source>
</evidence>
<dbReference type="AlphaFoldDB" id="D2RDD7"/>
<dbReference type="PaxDb" id="572546-Arcpr_1072"/>
<evidence type="ECO:0000313" key="4">
    <source>
        <dbReference type="Proteomes" id="UP000001901"/>
    </source>
</evidence>